<keyword evidence="3" id="KW-0597">Phosphoprotein</keyword>
<evidence type="ECO:0000256" key="4">
    <source>
        <dbReference type="ARBA" id="ARBA00022679"/>
    </source>
</evidence>
<evidence type="ECO:0000256" key="11">
    <source>
        <dbReference type="SAM" id="SignalP"/>
    </source>
</evidence>
<feature type="domain" description="Histidine kinase" evidence="12">
    <location>
        <begin position="418"/>
        <end position="613"/>
    </location>
</feature>
<keyword evidence="6" id="KW-0418">Kinase</keyword>
<evidence type="ECO:0000256" key="8">
    <source>
        <dbReference type="ARBA" id="ARBA00023012"/>
    </source>
</evidence>
<dbReference type="PROSITE" id="PS50109">
    <property type="entry name" value="HIS_KIN"/>
    <property type="match status" value="1"/>
</dbReference>
<accession>A0ABS0I811</accession>
<dbReference type="InterPro" id="IPR011990">
    <property type="entry name" value="TPR-like_helical_dom_sf"/>
</dbReference>
<keyword evidence="11" id="KW-0732">Signal</keyword>
<evidence type="ECO:0000256" key="6">
    <source>
        <dbReference type="ARBA" id="ARBA00022777"/>
    </source>
</evidence>
<gene>
    <name evidence="13" type="ORF">I2H31_18515</name>
</gene>
<dbReference type="EC" id="2.7.13.3" evidence="2"/>
<evidence type="ECO:0000256" key="7">
    <source>
        <dbReference type="ARBA" id="ARBA00022840"/>
    </source>
</evidence>
<dbReference type="Proteomes" id="UP000618931">
    <property type="component" value="Unassembled WGS sequence"/>
</dbReference>
<dbReference type="EMBL" id="JADQDM010000012">
    <property type="protein sequence ID" value="MBF9223103.1"/>
    <property type="molecule type" value="Genomic_DNA"/>
</dbReference>
<comment type="caution">
    <text evidence="13">The sequence shown here is derived from an EMBL/GenBank/DDBJ whole genome shotgun (WGS) entry which is preliminary data.</text>
</comment>
<feature type="transmembrane region" description="Helical" evidence="10">
    <location>
        <begin position="380"/>
        <end position="400"/>
    </location>
</feature>
<evidence type="ECO:0000256" key="5">
    <source>
        <dbReference type="ARBA" id="ARBA00022741"/>
    </source>
</evidence>
<evidence type="ECO:0000256" key="2">
    <source>
        <dbReference type="ARBA" id="ARBA00012438"/>
    </source>
</evidence>
<feature type="chain" id="PRO_5046069867" description="histidine kinase" evidence="11">
    <location>
        <begin position="35"/>
        <end position="613"/>
    </location>
</feature>
<dbReference type="SMART" id="SM00028">
    <property type="entry name" value="TPR"/>
    <property type="match status" value="3"/>
</dbReference>
<keyword evidence="7" id="KW-0067">ATP-binding</keyword>
<keyword evidence="4" id="KW-0808">Transferase</keyword>
<keyword evidence="8" id="KW-0902">Two-component regulatory system</keyword>
<dbReference type="InterPro" id="IPR003594">
    <property type="entry name" value="HATPase_dom"/>
</dbReference>
<keyword evidence="10" id="KW-0472">Membrane</keyword>
<organism evidence="13 14">
    <name type="scientific">Hymenobacter ruricola</name>
    <dbReference type="NCBI Taxonomy" id="2791023"/>
    <lineage>
        <taxon>Bacteria</taxon>
        <taxon>Pseudomonadati</taxon>
        <taxon>Bacteroidota</taxon>
        <taxon>Cytophagia</taxon>
        <taxon>Cytophagales</taxon>
        <taxon>Hymenobacteraceae</taxon>
        <taxon>Hymenobacter</taxon>
    </lineage>
</organism>
<dbReference type="InterPro" id="IPR019734">
    <property type="entry name" value="TPR_rpt"/>
</dbReference>
<evidence type="ECO:0000259" key="12">
    <source>
        <dbReference type="PROSITE" id="PS50109"/>
    </source>
</evidence>
<dbReference type="RefSeq" id="WP_196294550.1">
    <property type="nucleotide sequence ID" value="NZ_JADQDM010000012.1"/>
</dbReference>
<protein>
    <recommendedName>
        <fullName evidence="2">histidine kinase</fullName>
        <ecNumber evidence="2">2.7.13.3</ecNumber>
    </recommendedName>
</protein>
<feature type="coiled-coil region" evidence="9">
    <location>
        <begin position="352"/>
        <end position="379"/>
    </location>
</feature>
<keyword evidence="10" id="KW-1133">Transmembrane helix</keyword>
<evidence type="ECO:0000313" key="13">
    <source>
        <dbReference type="EMBL" id="MBF9223103.1"/>
    </source>
</evidence>
<evidence type="ECO:0000256" key="10">
    <source>
        <dbReference type="SAM" id="Phobius"/>
    </source>
</evidence>
<dbReference type="PANTHER" id="PTHR24421">
    <property type="entry name" value="NITRATE/NITRITE SENSOR PROTEIN NARX-RELATED"/>
    <property type="match status" value="1"/>
</dbReference>
<dbReference type="CDD" id="cd16917">
    <property type="entry name" value="HATPase_UhpB-NarQ-NarX-like"/>
    <property type="match status" value="1"/>
</dbReference>
<keyword evidence="10" id="KW-0812">Transmembrane</keyword>
<dbReference type="SUPFAM" id="SSF48452">
    <property type="entry name" value="TPR-like"/>
    <property type="match status" value="2"/>
</dbReference>
<dbReference type="PANTHER" id="PTHR24421:SF10">
    <property type="entry name" value="NITRATE_NITRITE SENSOR PROTEIN NARQ"/>
    <property type="match status" value="1"/>
</dbReference>
<dbReference type="InterPro" id="IPR005467">
    <property type="entry name" value="His_kinase_dom"/>
</dbReference>
<dbReference type="InterPro" id="IPR011712">
    <property type="entry name" value="Sig_transdc_His_kin_sub3_dim/P"/>
</dbReference>
<dbReference type="Gene3D" id="1.25.40.10">
    <property type="entry name" value="Tetratricopeptide repeat domain"/>
    <property type="match status" value="2"/>
</dbReference>
<reference evidence="13 14" key="1">
    <citation type="submission" date="2020-11" db="EMBL/GenBank/DDBJ databases">
        <authorList>
            <person name="Kim M.K."/>
        </authorList>
    </citation>
    <scope>NUCLEOTIDE SEQUENCE [LARGE SCALE GENOMIC DNA]</scope>
    <source>
        <strain evidence="13 14">BT662</strain>
    </source>
</reference>
<dbReference type="Pfam" id="PF07730">
    <property type="entry name" value="HisKA_3"/>
    <property type="match status" value="1"/>
</dbReference>
<evidence type="ECO:0000256" key="1">
    <source>
        <dbReference type="ARBA" id="ARBA00000085"/>
    </source>
</evidence>
<evidence type="ECO:0000256" key="3">
    <source>
        <dbReference type="ARBA" id="ARBA00022553"/>
    </source>
</evidence>
<name>A0ABS0I811_9BACT</name>
<keyword evidence="14" id="KW-1185">Reference proteome</keyword>
<proteinExistence type="predicted"/>
<evidence type="ECO:0000313" key="14">
    <source>
        <dbReference type="Proteomes" id="UP000618931"/>
    </source>
</evidence>
<comment type="catalytic activity">
    <reaction evidence="1">
        <text>ATP + protein L-histidine = ADP + protein N-phospho-L-histidine.</text>
        <dbReference type="EC" id="2.7.13.3"/>
    </reaction>
</comment>
<feature type="signal peptide" evidence="11">
    <location>
        <begin position="1"/>
        <end position="34"/>
    </location>
</feature>
<dbReference type="InterPro" id="IPR050482">
    <property type="entry name" value="Sensor_HK_TwoCompSys"/>
</dbReference>
<dbReference type="InterPro" id="IPR036890">
    <property type="entry name" value="HATPase_C_sf"/>
</dbReference>
<dbReference type="SUPFAM" id="SSF55874">
    <property type="entry name" value="ATPase domain of HSP90 chaperone/DNA topoisomerase II/histidine kinase"/>
    <property type="match status" value="1"/>
</dbReference>
<evidence type="ECO:0000256" key="9">
    <source>
        <dbReference type="SAM" id="Coils"/>
    </source>
</evidence>
<dbReference type="Pfam" id="PF02518">
    <property type="entry name" value="HATPase_c"/>
    <property type="match status" value="1"/>
</dbReference>
<keyword evidence="5" id="KW-0547">Nucleotide-binding</keyword>
<dbReference type="Gene3D" id="1.20.5.1930">
    <property type="match status" value="1"/>
</dbReference>
<dbReference type="Gene3D" id="3.30.565.10">
    <property type="entry name" value="Histidine kinase-like ATPase, C-terminal domain"/>
    <property type="match status" value="1"/>
</dbReference>
<sequence>MLPVLVGLFRNGKGCRAAVLVLAACLGRAVPARAATPPPAADSLRARLHRPGLPDTARVRAYWRLSRALESVQLDSARACARQGAALARRIGDAAGLAQCQHALAFVEYLAGNYPAAQQAYAATVRPARRAGLCSILGHAYMGLGLVADGMHNLPGAVAYFRQARAVYAQCQPPSPRYEMVLLTNWGNTYLQAGQLDKAGPPLRQALQLVRPATTAKSLLNLLDLIGLLQLAQHHPDSALVTFRHELQLARTKRERRAETYALGNLAAAHLALHQPAEALPLARQAVALARQTGNQSQLADYTLVLARALHALRRPEAFDTLLRFNALHDTLESQDRNAEIVRQQTRFDVAGQQARIRALEQQRRIEGLEAEQRTVRNRLLLGGGAGVGVMLVGLFVGAYRRRQREREAALRHQLAADLHDDVGSLLARIALQTDLLQEGLGAPGQQQSQLAEVADNSRMAVRQLNDVVWNLDAQNDSVPNLLDRLRDYAHEVLVPTGRDVRFVADDAIGASVDLSPLVRRHLYLIFKEALHNVLKYAPANATVTVTLHRAGSLLSLAVENTGAGAPASSPGPGRGSGHGLRNIQERTARLGGTAQTEALADGGFAVRVSVPV</sequence>
<keyword evidence="9" id="KW-0175">Coiled coil</keyword>